<keyword evidence="3" id="KW-1133">Transmembrane helix</keyword>
<protein>
    <submittedName>
        <fullName evidence="4">ATPase, histidine kinase-, DNA gyrase B</fullName>
    </submittedName>
</protein>
<feature type="region of interest" description="Disordered" evidence="2">
    <location>
        <begin position="376"/>
        <end position="413"/>
    </location>
</feature>
<dbReference type="InParanoid" id="I7LZE7"/>
<evidence type="ECO:0000256" key="3">
    <source>
        <dbReference type="SAM" id="Phobius"/>
    </source>
</evidence>
<dbReference type="Proteomes" id="UP000009168">
    <property type="component" value="Unassembled WGS sequence"/>
</dbReference>
<keyword evidence="5" id="KW-1185">Reference proteome</keyword>
<feature type="region of interest" description="Disordered" evidence="2">
    <location>
        <begin position="984"/>
        <end position="1006"/>
    </location>
</feature>
<feature type="transmembrane region" description="Helical" evidence="3">
    <location>
        <begin position="81"/>
        <end position="99"/>
    </location>
</feature>
<dbReference type="Gene3D" id="3.30.565.10">
    <property type="entry name" value="Histidine kinase-like ATPase, C-terminal domain"/>
    <property type="match status" value="1"/>
</dbReference>
<feature type="coiled-coil region" evidence="1">
    <location>
        <begin position="730"/>
        <end position="794"/>
    </location>
</feature>
<accession>I7LZE7</accession>
<organism evidence="4 5">
    <name type="scientific">Tetrahymena thermophila (strain SB210)</name>
    <dbReference type="NCBI Taxonomy" id="312017"/>
    <lineage>
        <taxon>Eukaryota</taxon>
        <taxon>Sar</taxon>
        <taxon>Alveolata</taxon>
        <taxon>Ciliophora</taxon>
        <taxon>Intramacronucleata</taxon>
        <taxon>Oligohymenophorea</taxon>
        <taxon>Hymenostomatida</taxon>
        <taxon>Tetrahymenina</taxon>
        <taxon>Tetrahymenidae</taxon>
        <taxon>Tetrahymena</taxon>
    </lineage>
</organism>
<keyword evidence="1" id="KW-0175">Coiled coil</keyword>
<keyword evidence="4" id="KW-0808">Transferase</keyword>
<evidence type="ECO:0000313" key="4">
    <source>
        <dbReference type="EMBL" id="EAR83745.2"/>
    </source>
</evidence>
<feature type="transmembrane region" description="Helical" evidence="3">
    <location>
        <begin position="27"/>
        <end position="49"/>
    </location>
</feature>
<dbReference type="KEGG" id="tet:TTHERM_00825400"/>
<dbReference type="InterPro" id="IPR036890">
    <property type="entry name" value="HATPase_C_sf"/>
</dbReference>
<evidence type="ECO:0000256" key="1">
    <source>
        <dbReference type="SAM" id="Coils"/>
    </source>
</evidence>
<dbReference type="EMBL" id="GG662507">
    <property type="protein sequence ID" value="EAR83745.2"/>
    <property type="molecule type" value="Genomic_DNA"/>
</dbReference>
<feature type="compositionally biased region" description="Polar residues" evidence="2">
    <location>
        <begin position="390"/>
        <end position="399"/>
    </location>
</feature>
<feature type="transmembrane region" description="Helical" evidence="3">
    <location>
        <begin position="111"/>
        <end position="130"/>
    </location>
</feature>
<dbReference type="GO" id="GO:0016301">
    <property type="term" value="F:kinase activity"/>
    <property type="evidence" value="ECO:0007669"/>
    <property type="project" value="UniProtKB-KW"/>
</dbReference>
<proteinExistence type="predicted"/>
<keyword evidence="3" id="KW-0812">Transmembrane</keyword>
<sequence>MNKFTLSFEDLALEKEFFWWSYNRDYFIIKVLLGSIALLVQFPSIIISINRGDNLVAMGWGVLMVISLVALVSIKYKPLSYNMFLSLYHLLIMFVNIYYLYILNSDISNKYGAHILFVYALAHGTSHSTVVMLGTNFLLNSMCMVTAYLVYAITFLDYGFTTFHLFLIVISLFTIFGKYMRDRSQREMFLMRERETKWLNIMKKALPSSIILVQYNEKLDKIDLDLVNQNAKNCFQFNNNESFSEFSRKMQLEKYINFDLTLSNSNIEKFINVDLVNQQINNSSLQQYISSKFREISKDKKINQGKSPILIQNLKQIKSKSNNEGQEKVDQSNSLSNFSKQLTQNQQNFINQPSNFFQTNDQRELYMKTPQKISNSFKKTNSEQEKQSAKGKSQNSTFGVLNKKKKNANSNNFSSDKESILIETFVGLYKSSDDQQLRRYKVKVIHYNVGQYFCLIVIEDESDEEKIQFLKKQNRGAEQIVQKFIDNTGKNMYKITEQLRDNQLKEIIFKKNPIFLKTLKYESSILYNSIYNIRSHFLWAKQKVRTKCQQFSIQAVLDEIYDTFSGNPKALEKKIKFFISKDNLSKDNQNQLNFLHSDLTLIKQLFYSLIQNSFENTDKGYIVLKLTEIPGENELSTIIKVEVTDSGRGFENILEQINQLLNVQNPQFSEQYYGSICFGLKNSQRIVRVLGPYSKLFIFTRNGKGSKICFYIYQNMSVFSQSNNHIQFQNQLFQQDLDTLKNQYKNEQKMILNKEQQDEESSFLGFENVTQINIKELEEDRDNLRQNEIKQITKEEFEYNNISDIRIEENHKSSFGNIVNQSKLQIIQSPTKKFLQNLSSNLNQQDQEESYFPFINQIFQNSLKNSNNTNYSTSNTQINIKNQKEIEDRKRHYSLQEDNIFQQNKERSSSIFKKLNNESNFGIIIQNDSNNQNQNSFNPYLNNSGLDYVKFSIKNQDDQKAYHFNSPTQSKQFINIAKECKFQPSQSPNQFKTTKTFGSEKSLNQK</sequence>
<evidence type="ECO:0000313" key="5">
    <source>
        <dbReference type="Proteomes" id="UP000009168"/>
    </source>
</evidence>
<feature type="transmembrane region" description="Helical" evidence="3">
    <location>
        <begin position="55"/>
        <end position="74"/>
    </location>
</feature>
<gene>
    <name evidence="4" type="ORF">TTHERM_00825400</name>
</gene>
<dbReference type="AlphaFoldDB" id="I7LZE7"/>
<dbReference type="GeneID" id="7836990"/>
<evidence type="ECO:0000256" key="2">
    <source>
        <dbReference type="SAM" id="MobiDB-lite"/>
    </source>
</evidence>
<reference evidence="5" key="1">
    <citation type="journal article" date="2006" name="PLoS Biol.">
        <title>Macronuclear genome sequence of the ciliate Tetrahymena thermophila, a model eukaryote.</title>
        <authorList>
            <person name="Eisen J.A."/>
            <person name="Coyne R.S."/>
            <person name="Wu M."/>
            <person name="Wu D."/>
            <person name="Thiagarajan M."/>
            <person name="Wortman J.R."/>
            <person name="Badger J.H."/>
            <person name="Ren Q."/>
            <person name="Amedeo P."/>
            <person name="Jones K.M."/>
            <person name="Tallon L.J."/>
            <person name="Delcher A.L."/>
            <person name="Salzberg S.L."/>
            <person name="Silva J.C."/>
            <person name="Haas B.J."/>
            <person name="Majoros W.H."/>
            <person name="Farzad M."/>
            <person name="Carlton J.M."/>
            <person name="Smith R.K. Jr."/>
            <person name="Garg J."/>
            <person name="Pearlman R.E."/>
            <person name="Karrer K.M."/>
            <person name="Sun L."/>
            <person name="Manning G."/>
            <person name="Elde N.C."/>
            <person name="Turkewitz A.P."/>
            <person name="Asai D.J."/>
            <person name="Wilkes D.E."/>
            <person name="Wang Y."/>
            <person name="Cai H."/>
            <person name="Collins K."/>
            <person name="Stewart B.A."/>
            <person name="Lee S.R."/>
            <person name="Wilamowska K."/>
            <person name="Weinberg Z."/>
            <person name="Ruzzo W.L."/>
            <person name="Wloga D."/>
            <person name="Gaertig J."/>
            <person name="Frankel J."/>
            <person name="Tsao C.-C."/>
            <person name="Gorovsky M.A."/>
            <person name="Keeling P.J."/>
            <person name="Waller R.F."/>
            <person name="Patron N.J."/>
            <person name="Cherry J.M."/>
            <person name="Stover N.A."/>
            <person name="Krieger C.J."/>
            <person name="del Toro C."/>
            <person name="Ryder H.F."/>
            <person name="Williamson S.C."/>
            <person name="Barbeau R.A."/>
            <person name="Hamilton E.P."/>
            <person name="Orias E."/>
        </authorList>
    </citation>
    <scope>NUCLEOTIDE SEQUENCE [LARGE SCALE GENOMIC DNA]</scope>
    <source>
        <strain evidence="5">SB210</strain>
    </source>
</reference>
<dbReference type="SUPFAM" id="SSF55874">
    <property type="entry name" value="ATPase domain of HSP90 chaperone/DNA topoisomerase II/histidine kinase"/>
    <property type="match status" value="1"/>
</dbReference>
<name>I7LZE7_TETTS</name>
<keyword evidence="4" id="KW-0418">Kinase</keyword>
<keyword evidence="3" id="KW-0472">Membrane</keyword>
<dbReference type="RefSeq" id="XP_001031408.2">
    <property type="nucleotide sequence ID" value="XM_001031408.2"/>
</dbReference>
<dbReference type="eggNOG" id="ENOG502R31X">
    <property type="taxonomic scope" value="Eukaryota"/>
</dbReference>